<dbReference type="PANTHER" id="PTHR48108">
    <property type="entry name" value="CBS DOMAIN-CONTAINING PROTEIN CBSX2, CHLOROPLASTIC"/>
    <property type="match status" value="1"/>
</dbReference>
<dbReference type="SUPFAM" id="SSF54631">
    <property type="entry name" value="CBS-domain pair"/>
    <property type="match status" value="1"/>
</dbReference>
<dbReference type="CDD" id="cd04587">
    <property type="entry name" value="CBS_pair_CAP-ED_NT_Pol-beta-like_DUF294_assoc"/>
    <property type="match status" value="1"/>
</dbReference>
<dbReference type="InterPro" id="IPR018490">
    <property type="entry name" value="cNMP-bd_dom_sf"/>
</dbReference>
<dbReference type="PROSITE" id="PS50042">
    <property type="entry name" value="CNMP_BINDING_3"/>
    <property type="match status" value="1"/>
</dbReference>
<dbReference type="PANTHER" id="PTHR48108:SF34">
    <property type="entry name" value="CBS DOMAIN-CONTAINING PROTEIN YHCV"/>
    <property type="match status" value="1"/>
</dbReference>
<sequence>MSLEKDDVHVVAPEVVVSFLEKILPFDTLDRKTLVDIARHCRIDFFPKGTRLLTAGETELTSLYIIQQGGVKAFLEDDQGEVALKDFRGEGAYIGALGLIRGTRANLNIEMVEDTFCFLLPREIFLRLLDEKPSFAQYYLKSFSEKVVNTAYKELRHHKVSRRSHEDLYLFSIRAGEVVKTLRKVSADLSIQEAAVNMARYRVGSLLIHNAADPEEILGIITDRDLRSKVVAAGLDYNLPVRDIMTGPVQKVLSQTICFDVLLKMMSTGIHHLAVEQGGRVIGVITSHDVMLLQGHSPYYLFKEIRSQARIVDLYALAQKVPDVVRGLIKEGAKAGNITQMIAILNDHILERMLTLLEQEMGPPPLPYCWLLMGSEGRREQTFKTDQDNAILYADPRNDAEAEAAALYFKEFADRAIDHLVNCGYPLCPGEIMARNPRWCQPLSVWKSYFDHWIDAPDPDELLNATIFFDFRAGYGAVELAEELRDHLTERAVKQEIFLLHLARQCMGIRIPLSVFKNFIVSKDGKHKNRLDIKAQGVTPFSNFARILALKYGIKETNTLARFKVLADAGHISDDIWKVAHDAYELQMQQRLVHQLQQIEEGVHPDNYIDPAHLSDLERRMLKDAFAVIERLYSLLGNMYPAG</sequence>
<dbReference type="Pfam" id="PF00027">
    <property type="entry name" value="cNMP_binding"/>
    <property type="match status" value="1"/>
</dbReference>
<proteinExistence type="predicted"/>
<keyword evidence="2" id="KW-0129">CBS domain</keyword>
<dbReference type="Gene3D" id="3.10.580.10">
    <property type="entry name" value="CBS-domain"/>
    <property type="match status" value="1"/>
</dbReference>
<dbReference type="EMBL" id="JACNLK010000080">
    <property type="protein sequence ID" value="MBC8209187.1"/>
    <property type="molecule type" value="Genomic_DNA"/>
</dbReference>
<dbReference type="Pfam" id="PF03445">
    <property type="entry name" value="DUF294"/>
    <property type="match status" value="1"/>
</dbReference>
<organism evidence="5 6">
    <name type="scientific">Candidatus Desulfatifera sulfidica</name>
    <dbReference type="NCBI Taxonomy" id="2841691"/>
    <lineage>
        <taxon>Bacteria</taxon>
        <taxon>Pseudomonadati</taxon>
        <taxon>Thermodesulfobacteriota</taxon>
        <taxon>Desulfobulbia</taxon>
        <taxon>Desulfobulbales</taxon>
        <taxon>Desulfobulbaceae</taxon>
        <taxon>Candidatus Desulfatifera</taxon>
    </lineage>
</organism>
<dbReference type="AlphaFoldDB" id="A0A8J6NB77"/>
<evidence type="ECO:0000259" key="4">
    <source>
        <dbReference type="PROSITE" id="PS51371"/>
    </source>
</evidence>
<dbReference type="Gene3D" id="2.60.120.10">
    <property type="entry name" value="Jelly Rolls"/>
    <property type="match status" value="1"/>
</dbReference>
<feature type="domain" description="CBS" evidence="4">
    <location>
        <begin position="245"/>
        <end position="304"/>
    </location>
</feature>
<dbReference type="CDD" id="cd00038">
    <property type="entry name" value="CAP_ED"/>
    <property type="match status" value="1"/>
</dbReference>
<dbReference type="Pfam" id="PF10335">
    <property type="entry name" value="DUF294_C"/>
    <property type="match status" value="1"/>
</dbReference>
<comment type="caution">
    <text evidence="5">The sequence shown here is derived from an EMBL/GenBank/DDBJ whole genome shotgun (WGS) entry which is preliminary data.</text>
</comment>
<evidence type="ECO:0000256" key="2">
    <source>
        <dbReference type="PROSITE-ProRule" id="PRU00703"/>
    </source>
</evidence>
<dbReference type="InterPro" id="IPR051462">
    <property type="entry name" value="CBS_domain-containing"/>
</dbReference>
<dbReference type="SMART" id="SM00116">
    <property type="entry name" value="CBS"/>
    <property type="match status" value="2"/>
</dbReference>
<dbReference type="InterPro" id="IPR005105">
    <property type="entry name" value="GlnD_Uridyltrans_N"/>
</dbReference>
<feature type="domain" description="CBS" evidence="4">
    <location>
        <begin position="178"/>
        <end position="237"/>
    </location>
</feature>
<dbReference type="InterPro" id="IPR018821">
    <property type="entry name" value="DUF294_put_nucleoTrafse_sb-bd"/>
</dbReference>
<dbReference type="InterPro" id="IPR014710">
    <property type="entry name" value="RmlC-like_jellyroll"/>
</dbReference>
<dbReference type="SUPFAM" id="SSF51206">
    <property type="entry name" value="cAMP-binding domain-like"/>
    <property type="match status" value="1"/>
</dbReference>
<dbReference type="InterPro" id="IPR000644">
    <property type="entry name" value="CBS_dom"/>
</dbReference>
<dbReference type="Proteomes" id="UP000599024">
    <property type="component" value="Unassembled WGS sequence"/>
</dbReference>
<evidence type="ECO:0000313" key="6">
    <source>
        <dbReference type="Proteomes" id="UP000599024"/>
    </source>
</evidence>
<dbReference type="GO" id="GO:0008773">
    <property type="term" value="F:[protein-PII] uridylyltransferase activity"/>
    <property type="evidence" value="ECO:0007669"/>
    <property type="project" value="InterPro"/>
</dbReference>
<dbReference type="Pfam" id="PF00571">
    <property type="entry name" value="CBS"/>
    <property type="match status" value="2"/>
</dbReference>
<reference evidence="5 6" key="1">
    <citation type="submission" date="2020-08" db="EMBL/GenBank/DDBJ databases">
        <title>Bridging the membrane lipid divide: bacteria of the FCB group superphylum have the potential to synthesize archaeal ether lipids.</title>
        <authorList>
            <person name="Villanueva L."/>
            <person name="Von Meijenfeldt F.A.B."/>
            <person name="Westbye A.B."/>
            <person name="Yadav S."/>
            <person name="Hopmans E.C."/>
            <person name="Dutilh B.E."/>
            <person name="Sinninghe Damste J.S."/>
        </authorList>
    </citation>
    <scope>NUCLEOTIDE SEQUENCE [LARGE SCALE GENOMIC DNA]</scope>
    <source>
        <strain evidence="5">NIOZ-UU81</strain>
    </source>
</reference>
<evidence type="ECO:0000256" key="1">
    <source>
        <dbReference type="ARBA" id="ARBA00022737"/>
    </source>
</evidence>
<dbReference type="CDD" id="cd05401">
    <property type="entry name" value="NT_GlnE_GlnD_like"/>
    <property type="match status" value="1"/>
</dbReference>
<protein>
    <submittedName>
        <fullName evidence="5">Cyclic nucleotide-binding/CBS domain-containing protein</fullName>
    </submittedName>
</protein>
<evidence type="ECO:0000313" key="5">
    <source>
        <dbReference type="EMBL" id="MBC8209187.1"/>
    </source>
</evidence>
<dbReference type="InterPro" id="IPR000595">
    <property type="entry name" value="cNMP-bd_dom"/>
</dbReference>
<keyword evidence="1" id="KW-0677">Repeat</keyword>
<dbReference type="PROSITE" id="PS51371">
    <property type="entry name" value="CBS"/>
    <property type="match status" value="2"/>
</dbReference>
<gene>
    <name evidence="5" type="ORF">H8E79_08495</name>
</gene>
<accession>A0A8J6NB77</accession>
<dbReference type="InterPro" id="IPR046342">
    <property type="entry name" value="CBS_dom_sf"/>
</dbReference>
<feature type="domain" description="Cyclic nucleotide-binding" evidence="3">
    <location>
        <begin position="25"/>
        <end position="146"/>
    </location>
</feature>
<name>A0A8J6NB77_9BACT</name>
<dbReference type="SMART" id="SM00100">
    <property type="entry name" value="cNMP"/>
    <property type="match status" value="1"/>
</dbReference>
<evidence type="ECO:0000259" key="3">
    <source>
        <dbReference type="PROSITE" id="PS50042"/>
    </source>
</evidence>